<name>A0A9D3Z622_DREPO</name>
<organism evidence="1 2">
    <name type="scientific">Dreissena polymorpha</name>
    <name type="common">Zebra mussel</name>
    <name type="synonym">Mytilus polymorpha</name>
    <dbReference type="NCBI Taxonomy" id="45954"/>
    <lineage>
        <taxon>Eukaryota</taxon>
        <taxon>Metazoa</taxon>
        <taxon>Spiralia</taxon>
        <taxon>Lophotrochozoa</taxon>
        <taxon>Mollusca</taxon>
        <taxon>Bivalvia</taxon>
        <taxon>Autobranchia</taxon>
        <taxon>Heteroconchia</taxon>
        <taxon>Euheterodonta</taxon>
        <taxon>Imparidentia</taxon>
        <taxon>Neoheterodontei</taxon>
        <taxon>Myida</taxon>
        <taxon>Dreissenoidea</taxon>
        <taxon>Dreissenidae</taxon>
        <taxon>Dreissena</taxon>
    </lineage>
</organism>
<evidence type="ECO:0000313" key="2">
    <source>
        <dbReference type="Proteomes" id="UP000828390"/>
    </source>
</evidence>
<reference evidence="1" key="1">
    <citation type="journal article" date="2019" name="bioRxiv">
        <title>The Genome of the Zebra Mussel, Dreissena polymorpha: A Resource for Invasive Species Research.</title>
        <authorList>
            <person name="McCartney M.A."/>
            <person name="Auch B."/>
            <person name="Kono T."/>
            <person name="Mallez S."/>
            <person name="Zhang Y."/>
            <person name="Obille A."/>
            <person name="Becker A."/>
            <person name="Abrahante J.E."/>
            <person name="Garbe J."/>
            <person name="Badalamenti J.P."/>
            <person name="Herman A."/>
            <person name="Mangelson H."/>
            <person name="Liachko I."/>
            <person name="Sullivan S."/>
            <person name="Sone E.D."/>
            <person name="Koren S."/>
            <person name="Silverstein K.A.T."/>
            <person name="Beckman K.B."/>
            <person name="Gohl D.M."/>
        </authorList>
    </citation>
    <scope>NUCLEOTIDE SEQUENCE</scope>
    <source>
        <strain evidence="1">Duluth1</strain>
        <tissue evidence="1">Whole animal</tissue>
    </source>
</reference>
<reference evidence="1" key="2">
    <citation type="submission" date="2020-11" db="EMBL/GenBank/DDBJ databases">
        <authorList>
            <person name="McCartney M.A."/>
            <person name="Auch B."/>
            <person name="Kono T."/>
            <person name="Mallez S."/>
            <person name="Becker A."/>
            <person name="Gohl D.M."/>
            <person name="Silverstein K.A.T."/>
            <person name="Koren S."/>
            <person name="Bechman K.B."/>
            <person name="Herman A."/>
            <person name="Abrahante J.E."/>
            <person name="Garbe J."/>
        </authorList>
    </citation>
    <scope>NUCLEOTIDE SEQUENCE</scope>
    <source>
        <strain evidence="1">Duluth1</strain>
        <tissue evidence="1">Whole animal</tissue>
    </source>
</reference>
<comment type="caution">
    <text evidence="1">The sequence shown here is derived from an EMBL/GenBank/DDBJ whole genome shotgun (WGS) entry which is preliminary data.</text>
</comment>
<sequence>MNIYRGMWISGSHSDLPQSYISHSQRQWTRCKPTSVASAASPSCTPQHWRSTCEYIQESDLTVATFAGRDLPEKTAAKYTRSSTGTCLICLESR</sequence>
<keyword evidence="2" id="KW-1185">Reference proteome</keyword>
<proteinExistence type="predicted"/>
<dbReference type="AlphaFoldDB" id="A0A9D3Z622"/>
<gene>
    <name evidence="1" type="ORF">DPMN_070767</name>
</gene>
<protein>
    <submittedName>
        <fullName evidence="1">Uncharacterized protein</fullName>
    </submittedName>
</protein>
<dbReference type="Proteomes" id="UP000828390">
    <property type="component" value="Unassembled WGS sequence"/>
</dbReference>
<accession>A0A9D3Z622</accession>
<evidence type="ECO:0000313" key="1">
    <source>
        <dbReference type="EMBL" id="KAH3711265.1"/>
    </source>
</evidence>
<dbReference type="EMBL" id="JAIWYP010000014">
    <property type="protein sequence ID" value="KAH3711265.1"/>
    <property type="molecule type" value="Genomic_DNA"/>
</dbReference>